<evidence type="ECO:0000313" key="4">
    <source>
        <dbReference type="Proteomes" id="UP000255108"/>
    </source>
</evidence>
<evidence type="ECO:0000313" key="2">
    <source>
        <dbReference type="EMBL" id="STQ89457.1"/>
    </source>
</evidence>
<dbReference type="AlphaFoldDB" id="A0A377Q3S3"/>
<sequence length="336" mass="37712">MKDLVIFEKYKNTTKGLIFLFKYLTIILLSISLIACSEKAPSSEKLDRDLLMKLVFPSWKKQKEPQIQALDLDEREGEIPESLVATAEGKEPSGYLFEISAEQLIRLNEHRAVLITSGKPVNQQDEPVALHTTAGLLSAFWFKQTEGRWYADGQQTQVDWVGTIGSIGKSKVVKLSQSQFALGLESGDCYSGQCFADLMLYELGNDKVKSILKHWLRIEADTLGARGDCEQIFKQAPNKVIRHHYAESEQSSFDCAAVKGDWQIKAGGKNPGDLLIRFSGFIEKQNTVEDIAAERDGDEATIVVDSTLLPVKQQQLFRYQQGEYRLISGKNPTPEF</sequence>
<proteinExistence type="predicted"/>
<keyword evidence="1" id="KW-1133">Transmembrane helix</keyword>
<dbReference type="EMBL" id="SMBT01000001">
    <property type="protein sequence ID" value="TCU90430.1"/>
    <property type="molecule type" value="Genomic_DNA"/>
</dbReference>
<dbReference type="Proteomes" id="UP000295794">
    <property type="component" value="Unassembled WGS sequence"/>
</dbReference>
<protein>
    <submittedName>
        <fullName evidence="2">Uncharacterized protein</fullName>
    </submittedName>
</protein>
<keyword evidence="1" id="KW-0472">Membrane</keyword>
<feature type="transmembrane region" description="Helical" evidence="1">
    <location>
        <begin position="16"/>
        <end position="35"/>
    </location>
</feature>
<name>A0A377Q3S3_9NEIS</name>
<gene>
    <name evidence="3" type="ORF">EV682_101463</name>
    <name evidence="2" type="ORF">NCTC11159_00481</name>
</gene>
<evidence type="ECO:0000313" key="3">
    <source>
        <dbReference type="EMBL" id="TCU90430.1"/>
    </source>
</evidence>
<keyword evidence="5" id="KW-1185">Reference proteome</keyword>
<reference evidence="3 5" key="2">
    <citation type="submission" date="2019-03" db="EMBL/GenBank/DDBJ databases">
        <title>Genomic Encyclopedia of Type Strains, Phase IV (KMG-IV): sequencing the most valuable type-strain genomes for metagenomic binning, comparative biology and taxonomic classification.</title>
        <authorList>
            <person name="Goeker M."/>
        </authorList>
    </citation>
    <scope>NUCLEOTIDE SEQUENCE [LARGE SCALE GENOMIC DNA]</scope>
    <source>
        <strain evidence="3 5">DSM 3764</strain>
    </source>
</reference>
<organism evidence="2 4">
    <name type="scientific">Iodobacter fluviatilis</name>
    <dbReference type="NCBI Taxonomy" id="537"/>
    <lineage>
        <taxon>Bacteria</taxon>
        <taxon>Pseudomonadati</taxon>
        <taxon>Pseudomonadota</taxon>
        <taxon>Betaproteobacteria</taxon>
        <taxon>Neisseriales</taxon>
        <taxon>Chitinibacteraceae</taxon>
        <taxon>Iodobacter</taxon>
    </lineage>
</organism>
<keyword evidence="1" id="KW-0812">Transmembrane</keyword>
<dbReference type="EMBL" id="UGHR01000001">
    <property type="protein sequence ID" value="STQ89457.1"/>
    <property type="molecule type" value="Genomic_DNA"/>
</dbReference>
<dbReference type="Proteomes" id="UP000255108">
    <property type="component" value="Unassembled WGS sequence"/>
</dbReference>
<evidence type="ECO:0000313" key="5">
    <source>
        <dbReference type="Proteomes" id="UP000295794"/>
    </source>
</evidence>
<accession>A0A377Q3S3</accession>
<evidence type="ECO:0000256" key="1">
    <source>
        <dbReference type="SAM" id="Phobius"/>
    </source>
</evidence>
<reference evidence="2 4" key="1">
    <citation type="submission" date="2018-06" db="EMBL/GenBank/DDBJ databases">
        <authorList>
            <consortium name="Pathogen Informatics"/>
            <person name="Doyle S."/>
        </authorList>
    </citation>
    <scope>NUCLEOTIDE SEQUENCE [LARGE SCALE GENOMIC DNA]</scope>
    <source>
        <strain evidence="2 4">NCTC11159</strain>
    </source>
</reference>